<keyword evidence="2" id="KW-0812">Transmembrane</keyword>
<proteinExistence type="predicted"/>
<keyword evidence="2" id="KW-0472">Membrane</keyword>
<organism evidence="3 4">
    <name type="scientific">Polyplax serrata</name>
    <name type="common">Common mouse louse</name>
    <dbReference type="NCBI Taxonomy" id="468196"/>
    <lineage>
        <taxon>Eukaryota</taxon>
        <taxon>Metazoa</taxon>
        <taxon>Ecdysozoa</taxon>
        <taxon>Arthropoda</taxon>
        <taxon>Hexapoda</taxon>
        <taxon>Insecta</taxon>
        <taxon>Pterygota</taxon>
        <taxon>Neoptera</taxon>
        <taxon>Paraneoptera</taxon>
        <taxon>Psocodea</taxon>
        <taxon>Troctomorpha</taxon>
        <taxon>Phthiraptera</taxon>
        <taxon>Anoplura</taxon>
        <taxon>Polyplacidae</taxon>
        <taxon>Polyplax</taxon>
    </lineage>
</organism>
<keyword evidence="4" id="KW-1185">Reference proteome</keyword>
<feature type="transmembrane region" description="Helical" evidence="2">
    <location>
        <begin position="75"/>
        <end position="92"/>
    </location>
</feature>
<comment type="caution">
    <text evidence="3">The sequence shown here is derived from an EMBL/GenBank/DDBJ whole genome shotgun (WGS) entry which is preliminary data.</text>
</comment>
<accession>A0ABR1AJM3</accession>
<dbReference type="Proteomes" id="UP001359485">
    <property type="component" value="Unassembled WGS sequence"/>
</dbReference>
<evidence type="ECO:0000256" key="1">
    <source>
        <dbReference type="SAM" id="MobiDB-lite"/>
    </source>
</evidence>
<evidence type="ECO:0000313" key="4">
    <source>
        <dbReference type="Proteomes" id="UP001359485"/>
    </source>
</evidence>
<keyword evidence="2" id="KW-1133">Transmembrane helix</keyword>
<reference evidence="3 4" key="1">
    <citation type="submission" date="2023-09" db="EMBL/GenBank/DDBJ databases">
        <title>Genomes of two closely related lineages of the louse Polyplax serrata with different host specificities.</title>
        <authorList>
            <person name="Martinu J."/>
            <person name="Tarabai H."/>
            <person name="Stefka J."/>
            <person name="Hypsa V."/>
        </authorList>
    </citation>
    <scope>NUCLEOTIDE SEQUENCE [LARGE SCALE GENOMIC DNA]</scope>
    <source>
        <strain evidence="3">98ZLc_SE</strain>
    </source>
</reference>
<evidence type="ECO:0000256" key="2">
    <source>
        <dbReference type="SAM" id="Phobius"/>
    </source>
</evidence>
<name>A0ABR1AJM3_POLSC</name>
<sequence>MAVNIVTLLRSVGPKLDLFTTTKTLINSSEDEMGRGQTKVEEEEEDEEEAKTPSTKNSRGVGTRPKKKDLFSNELNLFLQIVNLIYLFYHFFSPHSLSSQFIRSEPNLN</sequence>
<evidence type="ECO:0000313" key="3">
    <source>
        <dbReference type="EMBL" id="KAK6619971.1"/>
    </source>
</evidence>
<gene>
    <name evidence="3" type="ORF">RUM44_006371</name>
</gene>
<feature type="region of interest" description="Disordered" evidence="1">
    <location>
        <begin position="27"/>
        <end position="67"/>
    </location>
</feature>
<dbReference type="EMBL" id="JAWJWF010000048">
    <property type="protein sequence ID" value="KAK6619971.1"/>
    <property type="molecule type" value="Genomic_DNA"/>
</dbReference>
<protein>
    <submittedName>
        <fullName evidence="3">Uncharacterized protein</fullName>
    </submittedName>
</protein>